<feature type="region of interest" description="Disordered" evidence="1">
    <location>
        <begin position="1"/>
        <end position="28"/>
    </location>
</feature>
<evidence type="ECO:0000313" key="2">
    <source>
        <dbReference type="EMBL" id="KAL1395156.1"/>
    </source>
</evidence>
<sequence>MGLSALQGCGSDTSRNIRPKQRAIGGSAPTHFQEVTRNRVGLRLARIVTFSEGLNAADNPLVRWSSRYQPAD</sequence>
<keyword evidence="3" id="KW-1185">Reference proteome</keyword>
<dbReference type="Proteomes" id="UP001562425">
    <property type="component" value="Unassembled WGS sequence"/>
</dbReference>
<accession>A0ABD1D6B2</accession>
<gene>
    <name evidence="2" type="ORF">pipiens_011448</name>
</gene>
<evidence type="ECO:0000313" key="3">
    <source>
        <dbReference type="Proteomes" id="UP001562425"/>
    </source>
</evidence>
<name>A0ABD1D6B2_CULPP</name>
<dbReference type="AlphaFoldDB" id="A0ABD1D6B2"/>
<evidence type="ECO:0000256" key="1">
    <source>
        <dbReference type="SAM" id="MobiDB-lite"/>
    </source>
</evidence>
<protein>
    <submittedName>
        <fullName evidence="2">Uncharacterized protein</fullName>
    </submittedName>
</protein>
<proteinExistence type="predicted"/>
<comment type="caution">
    <text evidence="2">The sequence shown here is derived from an EMBL/GenBank/DDBJ whole genome shotgun (WGS) entry which is preliminary data.</text>
</comment>
<reference evidence="2 3" key="1">
    <citation type="submission" date="2024-05" db="EMBL/GenBank/DDBJ databases">
        <title>Culex pipiens pipiens assembly and annotation.</title>
        <authorList>
            <person name="Alout H."/>
            <person name="Durand T."/>
        </authorList>
    </citation>
    <scope>NUCLEOTIDE SEQUENCE [LARGE SCALE GENOMIC DNA]</scope>
    <source>
        <strain evidence="2">HA-2024</strain>
        <tissue evidence="2">Whole body</tissue>
    </source>
</reference>
<organism evidence="2 3">
    <name type="scientific">Culex pipiens pipiens</name>
    <name type="common">Northern house mosquito</name>
    <dbReference type="NCBI Taxonomy" id="38569"/>
    <lineage>
        <taxon>Eukaryota</taxon>
        <taxon>Metazoa</taxon>
        <taxon>Ecdysozoa</taxon>
        <taxon>Arthropoda</taxon>
        <taxon>Hexapoda</taxon>
        <taxon>Insecta</taxon>
        <taxon>Pterygota</taxon>
        <taxon>Neoptera</taxon>
        <taxon>Endopterygota</taxon>
        <taxon>Diptera</taxon>
        <taxon>Nematocera</taxon>
        <taxon>Culicoidea</taxon>
        <taxon>Culicidae</taxon>
        <taxon>Culicinae</taxon>
        <taxon>Culicini</taxon>
        <taxon>Culex</taxon>
        <taxon>Culex</taxon>
    </lineage>
</organism>
<dbReference type="EMBL" id="JBEHCU010007265">
    <property type="protein sequence ID" value="KAL1395156.1"/>
    <property type="molecule type" value="Genomic_DNA"/>
</dbReference>